<keyword evidence="2" id="KW-0227">DNA damage</keyword>
<keyword evidence="5" id="KW-0175">Coiled coil</keyword>
<dbReference type="InterPro" id="IPR053961">
    <property type="entry name" value="XRCC4_N"/>
</dbReference>
<feature type="compositionally biased region" description="Low complexity" evidence="6">
    <location>
        <begin position="284"/>
        <end position="293"/>
    </location>
</feature>
<dbReference type="InterPro" id="IPR024593">
    <property type="entry name" value="DUF3444"/>
</dbReference>
<evidence type="ECO:0000256" key="5">
    <source>
        <dbReference type="SAM" id="Coils"/>
    </source>
</evidence>
<comment type="subcellular location">
    <subcellularLocation>
        <location evidence="1">Nucleus</location>
    </subcellularLocation>
</comment>
<feature type="domain" description="XRCC4 N-terminal" evidence="7">
    <location>
        <begin position="40"/>
        <end position="117"/>
    </location>
</feature>
<feature type="domain" description="DUF3444" evidence="8">
    <location>
        <begin position="583"/>
        <end position="795"/>
    </location>
</feature>
<protein>
    <recommendedName>
        <fullName evidence="11">DUF3444 domain-containing protein</fullName>
    </recommendedName>
</protein>
<evidence type="ECO:0000256" key="1">
    <source>
        <dbReference type="ARBA" id="ARBA00004123"/>
    </source>
</evidence>
<feature type="region of interest" description="Disordered" evidence="6">
    <location>
        <begin position="480"/>
        <end position="525"/>
    </location>
</feature>
<evidence type="ECO:0000313" key="9">
    <source>
        <dbReference type="EMBL" id="CAK9273107.1"/>
    </source>
</evidence>
<evidence type="ECO:0000259" key="8">
    <source>
        <dbReference type="Pfam" id="PF11926"/>
    </source>
</evidence>
<feature type="coiled-coil region" evidence="5">
    <location>
        <begin position="160"/>
        <end position="201"/>
    </location>
</feature>
<evidence type="ECO:0008006" key="11">
    <source>
        <dbReference type="Google" id="ProtNLM"/>
    </source>
</evidence>
<evidence type="ECO:0000256" key="6">
    <source>
        <dbReference type="SAM" id="MobiDB-lite"/>
    </source>
</evidence>
<gene>
    <name evidence="9" type="ORF">CSSPJE1EN1_LOCUS18585</name>
</gene>
<dbReference type="EMBL" id="OZ020100">
    <property type="protein sequence ID" value="CAK9273107.1"/>
    <property type="molecule type" value="Genomic_DNA"/>
</dbReference>
<keyword evidence="10" id="KW-1185">Reference proteome</keyword>
<feature type="region of interest" description="Disordered" evidence="6">
    <location>
        <begin position="411"/>
        <end position="455"/>
    </location>
</feature>
<keyword evidence="3" id="KW-0234">DNA repair</keyword>
<dbReference type="Proteomes" id="UP001497444">
    <property type="component" value="Chromosome 5"/>
</dbReference>
<dbReference type="PANTHER" id="PTHR45089">
    <property type="entry name" value="DNAJ HEAT SHOCK AMINO-TERMINAL DOMAIN PROTEIN-RELATED"/>
    <property type="match status" value="1"/>
</dbReference>
<evidence type="ECO:0000259" key="7">
    <source>
        <dbReference type="Pfam" id="PF06632"/>
    </source>
</evidence>
<dbReference type="Pfam" id="PF11926">
    <property type="entry name" value="DUF3444"/>
    <property type="match status" value="1"/>
</dbReference>
<keyword evidence="4" id="KW-0539">Nucleus</keyword>
<evidence type="ECO:0000256" key="3">
    <source>
        <dbReference type="ARBA" id="ARBA00023204"/>
    </source>
</evidence>
<evidence type="ECO:0000313" key="10">
    <source>
        <dbReference type="Proteomes" id="UP001497444"/>
    </source>
</evidence>
<feature type="compositionally biased region" description="Acidic residues" evidence="6">
    <location>
        <begin position="355"/>
        <end position="374"/>
    </location>
</feature>
<feature type="region of interest" description="Disordered" evidence="6">
    <location>
        <begin position="793"/>
        <end position="845"/>
    </location>
</feature>
<feature type="compositionally biased region" description="Polar residues" evidence="6">
    <location>
        <begin position="318"/>
        <end position="333"/>
    </location>
</feature>
<reference evidence="9" key="1">
    <citation type="submission" date="2024-02" db="EMBL/GenBank/DDBJ databases">
        <authorList>
            <consortium name="ELIXIR-Norway"/>
            <consortium name="Elixir Norway"/>
        </authorList>
    </citation>
    <scope>NUCLEOTIDE SEQUENCE</scope>
</reference>
<accession>A0ABP0X361</accession>
<feature type="compositionally biased region" description="Basic and acidic residues" evidence="6">
    <location>
        <begin position="242"/>
        <end position="252"/>
    </location>
</feature>
<feature type="region of interest" description="Disordered" evidence="6">
    <location>
        <begin position="242"/>
        <end position="378"/>
    </location>
</feature>
<name>A0ABP0X361_9BRYO</name>
<organism evidence="9 10">
    <name type="scientific">Sphagnum jensenii</name>
    <dbReference type="NCBI Taxonomy" id="128206"/>
    <lineage>
        <taxon>Eukaryota</taxon>
        <taxon>Viridiplantae</taxon>
        <taxon>Streptophyta</taxon>
        <taxon>Embryophyta</taxon>
        <taxon>Bryophyta</taxon>
        <taxon>Sphagnophytina</taxon>
        <taxon>Sphagnopsida</taxon>
        <taxon>Sphagnales</taxon>
        <taxon>Sphagnaceae</taxon>
        <taxon>Sphagnum</taxon>
    </lineage>
</organism>
<dbReference type="Gene3D" id="2.170.210.10">
    <property type="entry name" value="DNA double-strand break repair and VJ recombination XRCC4, N-terminal"/>
    <property type="match status" value="1"/>
</dbReference>
<evidence type="ECO:0000256" key="2">
    <source>
        <dbReference type="ARBA" id="ARBA00022763"/>
    </source>
</evidence>
<sequence length="845" mass="92709">MVTQGNETCVELHGVTQSGFSSSPSSSSSADARRRRNMTICVKGTWYPSHFLLLITDGIDAWRMDATENVVTLRSRSLRLTETEYVDKAHLLLGQQHSSSVYSLHRISSETVQLMCTTPTEKQQQQQQQPYNAVGFSLDLVLKMVPAASVIVFDMLQFVMRSHTELVEQLQSMMRMLERTKAAMEKEKQEVESQLLQQKTAAVGGGGWDNNNGAVAMIAAASLSSPAAAAAAAEAMAKRKLGEHEDAVEEKRSARKKKRLPPQWSLPSSTSPPPPPPLLPAPPSASKAAPPYSNGIKGMSNSGSKAAARRQGGVGAVTTPTTKISNNHKQSISEPPKSGSWGIQGKFFVGAAGPSEEEDDDDDEQTAEEEEEETDKERQQEIIMAAANVEACLEGSQFPEHHYRLMMTTTAHPGRRSLGGGSATKGNRSTIVKRASGGSKPKKGGARSSSVRRVGEVIHTEQIEEQVAKGIEMLVPFTNSGSPCGHWDGEERNHQQTPISSRKKATKRQSGSGRKSGKQSSEKKKNVIVGSLQHSSSQMHNSAQVVLPWPNVSSLQGMDAAQQLGMLLDNNHLGVVPVTQEQRKFNVVSADVNDFDGDRTEKVMALNQFWALYDDKDGMPRFYGRISKLVHSPFDVNVEWLEPHRPVVRSSGLVKSANLSVSCGEFKLGIECPQSLAAFSHRVEMDVDAPKSIFRLYPKKHEVWALYRNWSKPKPERTDAEEEEDNVKFEYELVEVQNDYSKEKGVKVIPLYKVPGFTALFKSGGPQVVSSVIPAKDVFSQFSHRIFTYQMHGNEKPGVPKGSRELDPAATPPEYLKHSTNGYSNGVYDSPDPEIDTLQTVSESG</sequence>
<dbReference type="PANTHER" id="PTHR45089:SF24">
    <property type="entry name" value="DNAJ HEAT SHOCK N-TERMINAL DOMAIN-CONTAINING PROTEIN"/>
    <property type="match status" value="1"/>
</dbReference>
<dbReference type="InterPro" id="IPR038051">
    <property type="entry name" value="XRCC4-like_N_sf"/>
</dbReference>
<feature type="compositionally biased region" description="Pro residues" evidence="6">
    <location>
        <begin position="270"/>
        <end position="283"/>
    </location>
</feature>
<evidence type="ECO:0000256" key="4">
    <source>
        <dbReference type="ARBA" id="ARBA00023242"/>
    </source>
</evidence>
<dbReference type="Pfam" id="PF06632">
    <property type="entry name" value="XRCC4"/>
    <property type="match status" value="1"/>
</dbReference>
<proteinExistence type="predicted"/>